<evidence type="ECO:0000256" key="1">
    <source>
        <dbReference type="ARBA" id="ARBA00022614"/>
    </source>
</evidence>
<evidence type="ECO:0000256" key="3">
    <source>
        <dbReference type="ARBA" id="ARBA00022741"/>
    </source>
</evidence>
<sequence length="926" mass="106221">MAGAILEIVLENLNSLEVGLCLGFNLDMKRLASLLTTIKETLEDAEQKQLSNRAVKDWLEKLKDAAHVLDDILDEFAYESLRLEHQGVKCGPSNKVQMSCLSSIHPKNVAFRCKIAKKMKKITERLEEIAEGSTNFHFTKMEMFPWRNSAVTEWHQTKPFITDSKVYGREGDTDKFIDFLTGYVSHSENASVYTIVGEGGLGKTTLAKLIFKHERIINHFELRIWVRVSEDFRLKRVIKAIIEVASRHPCEDMDIEPLQIRLVDLLQRKRYLLVLDDVWIDELESWSQLKYVLLSCGAKGSSILVTTRLPNTVAASIGTVPPHVLSRLSDNDCWEIFKEHAFGLNEVEQEVLVATGMEIVKKCRGVPLAVKIMGGMFSFKREQKEWLYVKESNLWSLPQHEKNSVIPILRLSYLDLPMKLRQCFAYCARFPKGETISKEDLIEQWMANGFIPSSETFDAEDTGDSMWNELYWRSFFQDIETDELGKVKTFQIHDPVHDLTQFLAEDVCCIAHDNDVTTLSDTIHHLADHRAAWDVSEESINSMQLHQVKSLRTYIGQLYPVVFKCYSLRVLWCTAVKELSNSICHLKHLRYLNLSQGNFKTLPESLGKLWNLHILKLDYCYRLKQLPNRLTRLKALQQLSLKDCYNLSSLPPHLGKLTSLKKLSAYLVGSERGFHLAELGSLHLKGYLHIKHLEKVKSVTDAKEANMSNKQLHKLYLSWDENEESELQQNVEEILEALQPDTQQLQNLTLQGYKGENFPLWLSSSSSLKDLAIVGCRKFILSSGFRCVEDLLVYRCKEVEHLHESLQRMSSLHSLRLWDLPNVESLSGCFANLPLLQSLSLLDLPKLKSLPDCFGRVPLLRSLTLRDLPNVESLPDCFGNFRLLREMVIGDCSKLACLPTSLNLKSLEKVEIYNCPSLYKRREEEN</sequence>
<dbReference type="InterPro" id="IPR027417">
    <property type="entry name" value="P-loop_NTPase"/>
</dbReference>
<dbReference type="FunFam" id="1.10.10.10:FF:000322">
    <property type="entry name" value="Probable disease resistance protein At1g63360"/>
    <property type="match status" value="1"/>
</dbReference>
<dbReference type="SUPFAM" id="SSF52540">
    <property type="entry name" value="P-loop containing nucleoside triphosphate hydrolases"/>
    <property type="match status" value="1"/>
</dbReference>
<dbReference type="Pfam" id="PF18052">
    <property type="entry name" value="Rx_N"/>
    <property type="match status" value="1"/>
</dbReference>
<evidence type="ECO:0008006" key="12">
    <source>
        <dbReference type="Google" id="ProtNLM"/>
    </source>
</evidence>
<gene>
    <name evidence="10" type="ORF">LR48_Vigan08g033300</name>
</gene>
<dbReference type="CDD" id="cd14798">
    <property type="entry name" value="RX-CC_like"/>
    <property type="match status" value="1"/>
</dbReference>
<dbReference type="InterPro" id="IPR038005">
    <property type="entry name" value="RX-like_CC"/>
</dbReference>
<dbReference type="GO" id="GO:0005524">
    <property type="term" value="F:ATP binding"/>
    <property type="evidence" value="ECO:0007669"/>
    <property type="project" value="UniProtKB-KW"/>
</dbReference>
<dbReference type="InterPro" id="IPR002182">
    <property type="entry name" value="NB-ARC"/>
</dbReference>
<keyword evidence="1" id="KW-0433">Leucine-rich repeat</keyword>
<dbReference type="KEGG" id="var:108339149"/>
<dbReference type="InterPro" id="IPR056789">
    <property type="entry name" value="LRR_R13L1-DRL21"/>
</dbReference>
<evidence type="ECO:0000259" key="9">
    <source>
        <dbReference type="Pfam" id="PF25019"/>
    </source>
</evidence>
<dbReference type="OMA" id="YRCKEVE"/>
<dbReference type="Gene3D" id="3.80.10.10">
    <property type="entry name" value="Ribonuclease Inhibitor"/>
    <property type="match status" value="1"/>
</dbReference>
<reference evidence="11" key="1">
    <citation type="journal article" date="2015" name="Proc. Natl. Acad. Sci. U.S.A.">
        <title>Genome sequencing of adzuki bean (Vigna angularis) provides insight into high starch and low fat accumulation and domestication.</title>
        <authorList>
            <person name="Yang K."/>
            <person name="Tian Z."/>
            <person name="Chen C."/>
            <person name="Luo L."/>
            <person name="Zhao B."/>
            <person name="Wang Z."/>
            <person name="Yu L."/>
            <person name="Li Y."/>
            <person name="Sun Y."/>
            <person name="Li W."/>
            <person name="Chen Y."/>
            <person name="Li Y."/>
            <person name="Zhang Y."/>
            <person name="Ai D."/>
            <person name="Zhao J."/>
            <person name="Shang C."/>
            <person name="Ma Y."/>
            <person name="Wu B."/>
            <person name="Wang M."/>
            <person name="Gao L."/>
            <person name="Sun D."/>
            <person name="Zhang P."/>
            <person name="Guo F."/>
            <person name="Wang W."/>
            <person name="Li Y."/>
            <person name="Wang J."/>
            <person name="Varshney R.K."/>
            <person name="Wang J."/>
            <person name="Ling H.Q."/>
            <person name="Wan P."/>
        </authorList>
    </citation>
    <scope>NUCLEOTIDE SEQUENCE</scope>
    <source>
        <strain evidence="11">cv. Jingnong 6</strain>
    </source>
</reference>
<keyword evidence="4" id="KW-0611">Plant defense</keyword>
<dbReference type="Gene3D" id="3.40.50.300">
    <property type="entry name" value="P-loop containing nucleotide triphosphate hydrolases"/>
    <property type="match status" value="1"/>
</dbReference>
<feature type="domain" description="R13L1/DRL21-like LRR repeat region" evidence="9">
    <location>
        <begin position="676"/>
        <end position="779"/>
    </location>
</feature>
<protein>
    <recommendedName>
        <fullName evidence="12">AAA+ ATPase domain-containing protein</fullName>
    </recommendedName>
</protein>
<dbReference type="InterPro" id="IPR036388">
    <property type="entry name" value="WH-like_DNA-bd_sf"/>
</dbReference>
<dbReference type="PRINTS" id="PR00364">
    <property type="entry name" value="DISEASERSIST"/>
</dbReference>
<dbReference type="InterPro" id="IPR032675">
    <property type="entry name" value="LRR_dom_sf"/>
</dbReference>
<dbReference type="Gene3D" id="1.10.10.10">
    <property type="entry name" value="Winged helix-like DNA-binding domain superfamily/Winged helix DNA-binding domain"/>
    <property type="match status" value="1"/>
</dbReference>
<dbReference type="Proteomes" id="UP000053144">
    <property type="component" value="Chromosome 8"/>
</dbReference>
<dbReference type="Gramene" id="KOM49506">
    <property type="protein sequence ID" value="KOM49506"/>
    <property type="gene ID" value="LR48_Vigan08g033300"/>
</dbReference>
<evidence type="ECO:0000259" key="7">
    <source>
        <dbReference type="Pfam" id="PF18052"/>
    </source>
</evidence>
<keyword evidence="5" id="KW-0067">ATP-binding</keyword>
<dbReference type="GO" id="GO:0043531">
    <property type="term" value="F:ADP binding"/>
    <property type="evidence" value="ECO:0007669"/>
    <property type="project" value="InterPro"/>
</dbReference>
<dbReference type="EMBL" id="CM003378">
    <property type="protein sequence ID" value="KOM49506.1"/>
    <property type="molecule type" value="Genomic_DNA"/>
</dbReference>
<dbReference type="InterPro" id="IPR042197">
    <property type="entry name" value="Apaf_helical"/>
</dbReference>
<dbReference type="Pfam" id="PF23559">
    <property type="entry name" value="WHD_DRP"/>
    <property type="match status" value="1"/>
</dbReference>
<evidence type="ECO:0000259" key="8">
    <source>
        <dbReference type="Pfam" id="PF23559"/>
    </source>
</evidence>
<feature type="domain" description="NB-ARC" evidence="6">
    <location>
        <begin position="179"/>
        <end position="342"/>
    </location>
</feature>
<evidence type="ECO:0000313" key="11">
    <source>
        <dbReference type="Proteomes" id="UP000053144"/>
    </source>
</evidence>
<dbReference type="InterPro" id="IPR041118">
    <property type="entry name" value="Rx_N"/>
</dbReference>
<dbReference type="InterPro" id="IPR058922">
    <property type="entry name" value="WHD_DRP"/>
</dbReference>
<evidence type="ECO:0000313" key="10">
    <source>
        <dbReference type="EMBL" id="KOM49506.1"/>
    </source>
</evidence>
<evidence type="ECO:0000256" key="5">
    <source>
        <dbReference type="ARBA" id="ARBA00022840"/>
    </source>
</evidence>
<dbReference type="Pfam" id="PF00931">
    <property type="entry name" value="NB-ARC"/>
    <property type="match status" value="1"/>
</dbReference>
<dbReference type="PANTHER" id="PTHR36766">
    <property type="entry name" value="PLANT BROAD-SPECTRUM MILDEW RESISTANCE PROTEIN RPW8"/>
    <property type="match status" value="1"/>
</dbReference>
<evidence type="ECO:0000259" key="6">
    <source>
        <dbReference type="Pfam" id="PF00931"/>
    </source>
</evidence>
<feature type="domain" description="Disease resistance N-terminal" evidence="7">
    <location>
        <begin position="9"/>
        <end position="86"/>
    </location>
</feature>
<dbReference type="GO" id="GO:0006952">
    <property type="term" value="P:defense response"/>
    <property type="evidence" value="ECO:0007669"/>
    <property type="project" value="UniProtKB-KW"/>
</dbReference>
<organism evidence="10 11">
    <name type="scientific">Phaseolus angularis</name>
    <name type="common">Azuki bean</name>
    <name type="synonym">Vigna angularis</name>
    <dbReference type="NCBI Taxonomy" id="3914"/>
    <lineage>
        <taxon>Eukaryota</taxon>
        <taxon>Viridiplantae</taxon>
        <taxon>Streptophyta</taxon>
        <taxon>Embryophyta</taxon>
        <taxon>Tracheophyta</taxon>
        <taxon>Spermatophyta</taxon>
        <taxon>Magnoliopsida</taxon>
        <taxon>eudicotyledons</taxon>
        <taxon>Gunneridae</taxon>
        <taxon>Pentapetalae</taxon>
        <taxon>rosids</taxon>
        <taxon>fabids</taxon>
        <taxon>Fabales</taxon>
        <taxon>Fabaceae</taxon>
        <taxon>Papilionoideae</taxon>
        <taxon>50 kb inversion clade</taxon>
        <taxon>NPAAA clade</taxon>
        <taxon>indigoferoid/millettioid clade</taxon>
        <taxon>Phaseoleae</taxon>
        <taxon>Vigna</taxon>
    </lineage>
</organism>
<keyword evidence="2" id="KW-0677">Repeat</keyword>
<evidence type="ECO:0000256" key="4">
    <source>
        <dbReference type="ARBA" id="ARBA00022821"/>
    </source>
</evidence>
<accession>A0A0L9V3H4</accession>
<dbReference type="GO" id="GO:0051707">
    <property type="term" value="P:response to other organism"/>
    <property type="evidence" value="ECO:0007669"/>
    <property type="project" value="UniProtKB-ARBA"/>
</dbReference>
<dbReference type="PANTHER" id="PTHR36766:SF42">
    <property type="entry name" value="NB-ARC DOMAIN DISEASE RESISTANCE PROTEIN"/>
    <property type="match status" value="1"/>
</dbReference>
<dbReference type="Gene3D" id="1.20.5.4130">
    <property type="match status" value="1"/>
</dbReference>
<name>A0A0L9V3H4_PHAAN</name>
<proteinExistence type="predicted"/>
<dbReference type="Gene3D" id="1.10.8.430">
    <property type="entry name" value="Helical domain of apoptotic protease-activating factors"/>
    <property type="match status" value="1"/>
</dbReference>
<dbReference type="OrthoDB" id="2973320at2759"/>
<keyword evidence="3" id="KW-0547">Nucleotide-binding</keyword>
<dbReference type="SUPFAM" id="SSF52058">
    <property type="entry name" value="L domain-like"/>
    <property type="match status" value="1"/>
</dbReference>
<dbReference type="AlphaFoldDB" id="A0A0L9V3H4"/>
<feature type="domain" description="Disease resistance protein winged helix" evidence="8">
    <location>
        <begin position="430"/>
        <end position="499"/>
    </location>
</feature>
<evidence type="ECO:0000256" key="2">
    <source>
        <dbReference type="ARBA" id="ARBA00022737"/>
    </source>
</evidence>
<dbReference type="Pfam" id="PF25019">
    <property type="entry name" value="LRR_R13L1-DRL21"/>
    <property type="match status" value="1"/>
</dbReference>